<accession>A0A368JKM4</accession>
<organism evidence="2 3">
    <name type="scientific">Larkinella punicea</name>
    <dbReference type="NCBI Taxonomy" id="2315727"/>
    <lineage>
        <taxon>Bacteria</taxon>
        <taxon>Pseudomonadati</taxon>
        <taxon>Bacteroidota</taxon>
        <taxon>Cytophagia</taxon>
        <taxon>Cytophagales</taxon>
        <taxon>Spirosomataceae</taxon>
        <taxon>Larkinella</taxon>
    </lineage>
</organism>
<reference evidence="2 3" key="1">
    <citation type="submission" date="2018-07" db="EMBL/GenBank/DDBJ databases">
        <title>Genome analysis of Larkinella rosea.</title>
        <authorList>
            <person name="Zhou Z."/>
            <person name="Wang G."/>
        </authorList>
    </citation>
    <scope>NUCLEOTIDE SEQUENCE [LARGE SCALE GENOMIC DNA]</scope>
    <source>
        <strain evidence="3">zzj9</strain>
    </source>
</reference>
<protein>
    <submittedName>
        <fullName evidence="2">Uncharacterized protein</fullName>
    </submittedName>
</protein>
<evidence type="ECO:0000313" key="2">
    <source>
        <dbReference type="EMBL" id="RCR67113.1"/>
    </source>
</evidence>
<feature type="compositionally biased region" description="Basic and acidic residues" evidence="1">
    <location>
        <begin position="1"/>
        <end position="14"/>
    </location>
</feature>
<name>A0A368JKM4_9BACT</name>
<evidence type="ECO:0000313" key="3">
    <source>
        <dbReference type="Proteomes" id="UP000253383"/>
    </source>
</evidence>
<proteinExistence type="predicted"/>
<feature type="region of interest" description="Disordered" evidence="1">
    <location>
        <begin position="1"/>
        <end position="22"/>
    </location>
</feature>
<keyword evidence="3" id="KW-1185">Reference proteome</keyword>
<evidence type="ECO:0000256" key="1">
    <source>
        <dbReference type="SAM" id="MobiDB-lite"/>
    </source>
</evidence>
<comment type="caution">
    <text evidence="2">The sequence shown here is derived from an EMBL/GenBank/DDBJ whole genome shotgun (WGS) entry which is preliminary data.</text>
</comment>
<dbReference type="EMBL" id="QOWE01000022">
    <property type="protein sequence ID" value="RCR67113.1"/>
    <property type="molecule type" value="Genomic_DNA"/>
</dbReference>
<gene>
    <name evidence="2" type="ORF">DUE52_23975</name>
</gene>
<dbReference type="AlphaFoldDB" id="A0A368JKM4"/>
<sequence>MLRDDMPAAADQHKGCQPQADKSVIPGQFHEESLTGTNLGGLVNKSVTGFRQEFTKFID</sequence>
<dbReference type="Proteomes" id="UP000253383">
    <property type="component" value="Unassembled WGS sequence"/>
</dbReference>